<dbReference type="GO" id="GO:0005506">
    <property type="term" value="F:iron ion binding"/>
    <property type="evidence" value="ECO:0007669"/>
    <property type="project" value="InterPro"/>
</dbReference>
<feature type="transmembrane region" description="Helical" evidence="12">
    <location>
        <begin position="20"/>
        <end position="40"/>
    </location>
</feature>
<dbReference type="Pfam" id="PF00067">
    <property type="entry name" value="p450"/>
    <property type="match status" value="1"/>
</dbReference>
<keyword evidence="12" id="KW-1133">Transmembrane helix</keyword>
<dbReference type="AlphaFoldDB" id="A0AAJ0FSD9"/>
<keyword evidence="12" id="KW-0472">Membrane</keyword>
<evidence type="ECO:0000256" key="3">
    <source>
        <dbReference type="ARBA" id="ARBA00005179"/>
    </source>
</evidence>
<dbReference type="PANTHER" id="PTHR46206">
    <property type="entry name" value="CYTOCHROME P450"/>
    <property type="match status" value="1"/>
</dbReference>
<dbReference type="EMBL" id="JASWJB010000154">
    <property type="protein sequence ID" value="KAK2594822.1"/>
    <property type="molecule type" value="Genomic_DNA"/>
</dbReference>
<keyword evidence="14" id="KW-1185">Reference proteome</keyword>
<comment type="caution">
    <text evidence="13">The sequence shown here is derived from an EMBL/GenBank/DDBJ whole genome shotgun (WGS) entry which is preliminary data.</text>
</comment>
<evidence type="ECO:0000256" key="12">
    <source>
        <dbReference type="SAM" id="Phobius"/>
    </source>
</evidence>
<feature type="binding site" description="axial binding residue" evidence="10">
    <location>
        <position position="465"/>
    </location>
    <ligand>
        <name>heme</name>
        <dbReference type="ChEBI" id="CHEBI:30413"/>
    </ligand>
    <ligandPart>
        <name>Fe</name>
        <dbReference type="ChEBI" id="CHEBI:18248"/>
    </ligandPart>
</feature>
<dbReference type="GO" id="GO:0016020">
    <property type="term" value="C:membrane"/>
    <property type="evidence" value="ECO:0007669"/>
    <property type="project" value="UniProtKB-SubCell"/>
</dbReference>
<evidence type="ECO:0000256" key="2">
    <source>
        <dbReference type="ARBA" id="ARBA00004167"/>
    </source>
</evidence>
<keyword evidence="12" id="KW-0812">Transmembrane</keyword>
<dbReference type="Proteomes" id="UP001251528">
    <property type="component" value="Unassembled WGS sequence"/>
</dbReference>
<evidence type="ECO:0000313" key="13">
    <source>
        <dbReference type="EMBL" id="KAK2594822.1"/>
    </source>
</evidence>
<keyword evidence="9 11" id="KW-0503">Monooxygenase</keyword>
<organism evidence="13 14">
    <name type="scientific">Conoideocrella luteorostrata</name>
    <dbReference type="NCBI Taxonomy" id="1105319"/>
    <lineage>
        <taxon>Eukaryota</taxon>
        <taxon>Fungi</taxon>
        <taxon>Dikarya</taxon>
        <taxon>Ascomycota</taxon>
        <taxon>Pezizomycotina</taxon>
        <taxon>Sordariomycetes</taxon>
        <taxon>Hypocreomycetidae</taxon>
        <taxon>Hypocreales</taxon>
        <taxon>Clavicipitaceae</taxon>
        <taxon>Conoideocrella</taxon>
    </lineage>
</organism>
<evidence type="ECO:0000256" key="1">
    <source>
        <dbReference type="ARBA" id="ARBA00001971"/>
    </source>
</evidence>
<evidence type="ECO:0000256" key="4">
    <source>
        <dbReference type="ARBA" id="ARBA00010617"/>
    </source>
</evidence>
<keyword evidence="6 10" id="KW-0479">Metal-binding</keyword>
<evidence type="ECO:0000256" key="11">
    <source>
        <dbReference type="RuleBase" id="RU000461"/>
    </source>
</evidence>
<gene>
    <name evidence="13" type="ORF">QQS21_007450</name>
</gene>
<dbReference type="SUPFAM" id="SSF48264">
    <property type="entry name" value="Cytochrome P450"/>
    <property type="match status" value="1"/>
</dbReference>
<evidence type="ECO:0000256" key="9">
    <source>
        <dbReference type="ARBA" id="ARBA00023033"/>
    </source>
</evidence>
<accession>A0AAJ0FSD9</accession>
<dbReference type="CDD" id="cd11041">
    <property type="entry name" value="CYP503A1-like"/>
    <property type="match status" value="1"/>
</dbReference>
<keyword evidence="8 10" id="KW-0408">Iron</keyword>
<comment type="subcellular location">
    <subcellularLocation>
        <location evidence="2">Membrane</location>
        <topology evidence="2">Single-pass membrane protein</topology>
    </subcellularLocation>
</comment>
<dbReference type="GO" id="GO:0004497">
    <property type="term" value="F:monooxygenase activity"/>
    <property type="evidence" value="ECO:0007669"/>
    <property type="project" value="UniProtKB-KW"/>
</dbReference>
<comment type="cofactor">
    <cofactor evidence="1 10">
        <name>heme</name>
        <dbReference type="ChEBI" id="CHEBI:30413"/>
    </cofactor>
</comment>
<sequence length="521" mass="59161">MIETLLIVFRSLVEHEQTPHSLVVLALTLTALYWSYFYLLPALTLRKIPKAGRDAGLFPGLFGFGLTDSKRDFKKNGLKILNKGYLDHKNSMFRVQTLNEERVVLSPSYIEEINKNVPEGTLNVTEGLSERLMGPYTNLDVVFNSDMHIEVCRSPLTQNLPKLVGPINEEAEFWLRKRISGETELRAHDLIVRVIAGTATRMLGGLEASRDVEWFESAAEYSYDVVVMAQQLRQWSPVLRRFVAPWLKSKKKLDKHLAVAKKTFHNMFVQRLELLDSGGARETEKPVDMVQWLVDAAQGNDRKPDVLAQNMLFMTLAGVHTSANTTMHALFDLCANPKFTEPLREEIKQVIDEEGWCMAAISKLKKLDSFIKESQRLNQTVLMTFNRKLAKSLRFADGTLLPHRTYITMPSVAVSRDPDYFTNPDEFEAFRFYEKRSSAKSEANRHSFAAIGPENLAFGFGKTACPGRFFAGAQIKMVMANIILNYDVSFPSGQTKRPDNLYKGGLIQPDPRQKIVFKQVQ</sequence>
<reference evidence="13" key="1">
    <citation type="submission" date="2023-06" db="EMBL/GenBank/DDBJ databases">
        <title>Conoideocrella luteorostrata (Hypocreales: Clavicipitaceae), a potential biocontrol fungus for elongate hemlock scale in United States Christmas tree production areas.</title>
        <authorList>
            <person name="Barrett H."/>
            <person name="Lovett B."/>
            <person name="Macias A.M."/>
            <person name="Stajich J.E."/>
            <person name="Kasson M.T."/>
        </authorList>
    </citation>
    <scope>NUCLEOTIDE SEQUENCE</scope>
    <source>
        <strain evidence="13">ARSEF 14590</strain>
    </source>
</reference>
<name>A0AAJ0FSD9_9HYPO</name>
<dbReference type="InterPro" id="IPR017972">
    <property type="entry name" value="Cyt_P450_CS"/>
</dbReference>
<dbReference type="PANTHER" id="PTHR46206:SF6">
    <property type="entry name" value="CYTOCHROME P450 MONOOXYGENASE AN1598-RELATED"/>
    <property type="match status" value="1"/>
</dbReference>
<evidence type="ECO:0000313" key="14">
    <source>
        <dbReference type="Proteomes" id="UP001251528"/>
    </source>
</evidence>
<comment type="similarity">
    <text evidence="4 11">Belongs to the cytochrome P450 family.</text>
</comment>
<evidence type="ECO:0000256" key="10">
    <source>
        <dbReference type="PIRSR" id="PIRSR602403-1"/>
    </source>
</evidence>
<dbReference type="GO" id="GO:0020037">
    <property type="term" value="F:heme binding"/>
    <property type="evidence" value="ECO:0007669"/>
    <property type="project" value="InterPro"/>
</dbReference>
<dbReference type="InterPro" id="IPR001128">
    <property type="entry name" value="Cyt_P450"/>
</dbReference>
<dbReference type="GO" id="GO:0016705">
    <property type="term" value="F:oxidoreductase activity, acting on paired donors, with incorporation or reduction of molecular oxygen"/>
    <property type="evidence" value="ECO:0007669"/>
    <property type="project" value="InterPro"/>
</dbReference>
<dbReference type="PROSITE" id="PS00086">
    <property type="entry name" value="CYTOCHROME_P450"/>
    <property type="match status" value="1"/>
</dbReference>
<evidence type="ECO:0000256" key="6">
    <source>
        <dbReference type="ARBA" id="ARBA00022723"/>
    </source>
</evidence>
<keyword evidence="7 11" id="KW-0560">Oxidoreductase</keyword>
<evidence type="ECO:0000256" key="8">
    <source>
        <dbReference type="ARBA" id="ARBA00023004"/>
    </source>
</evidence>
<keyword evidence="5 10" id="KW-0349">Heme</keyword>
<evidence type="ECO:0000256" key="7">
    <source>
        <dbReference type="ARBA" id="ARBA00023002"/>
    </source>
</evidence>
<protein>
    <recommendedName>
        <fullName evidence="15">Cytochrome P450</fullName>
    </recommendedName>
</protein>
<dbReference type="Gene3D" id="1.10.630.10">
    <property type="entry name" value="Cytochrome P450"/>
    <property type="match status" value="1"/>
</dbReference>
<dbReference type="InterPro" id="IPR002403">
    <property type="entry name" value="Cyt_P450_E_grp-IV"/>
</dbReference>
<proteinExistence type="inferred from homology"/>
<dbReference type="PRINTS" id="PR00465">
    <property type="entry name" value="EP450IV"/>
</dbReference>
<dbReference type="InterPro" id="IPR036396">
    <property type="entry name" value="Cyt_P450_sf"/>
</dbReference>
<evidence type="ECO:0000256" key="5">
    <source>
        <dbReference type="ARBA" id="ARBA00022617"/>
    </source>
</evidence>
<evidence type="ECO:0008006" key="15">
    <source>
        <dbReference type="Google" id="ProtNLM"/>
    </source>
</evidence>
<comment type="pathway">
    <text evidence="3">Secondary metabolite biosynthesis.</text>
</comment>